<name>A0AAD7U6H0_9STRA</name>
<gene>
    <name evidence="6" type="ORF">CTAYLR_010741</name>
</gene>
<feature type="transmembrane region" description="Helical" evidence="5">
    <location>
        <begin position="21"/>
        <end position="42"/>
    </location>
</feature>
<protein>
    <recommendedName>
        <fullName evidence="8">Integral membrane protein TerC</fullName>
    </recommendedName>
</protein>
<keyword evidence="4 5" id="KW-0472">Membrane</keyword>
<comment type="caution">
    <text evidence="6">The sequence shown here is derived from an EMBL/GenBank/DDBJ whole genome shotgun (WGS) entry which is preliminary data.</text>
</comment>
<evidence type="ECO:0000256" key="3">
    <source>
        <dbReference type="ARBA" id="ARBA00022989"/>
    </source>
</evidence>
<reference evidence="6" key="1">
    <citation type="submission" date="2023-01" db="EMBL/GenBank/DDBJ databases">
        <title>Metagenome sequencing of chrysophaentin producing Chrysophaeum taylorii.</title>
        <authorList>
            <person name="Davison J."/>
            <person name="Bewley C."/>
        </authorList>
    </citation>
    <scope>NUCLEOTIDE SEQUENCE</scope>
    <source>
        <strain evidence="6">NIES-1699</strain>
    </source>
</reference>
<evidence type="ECO:0000313" key="6">
    <source>
        <dbReference type="EMBL" id="KAJ8598705.1"/>
    </source>
</evidence>
<accession>A0AAD7U6H0</accession>
<feature type="transmembrane region" description="Helical" evidence="5">
    <location>
        <begin position="54"/>
        <end position="74"/>
    </location>
</feature>
<organism evidence="6 7">
    <name type="scientific">Chrysophaeum taylorii</name>
    <dbReference type="NCBI Taxonomy" id="2483200"/>
    <lineage>
        <taxon>Eukaryota</taxon>
        <taxon>Sar</taxon>
        <taxon>Stramenopiles</taxon>
        <taxon>Ochrophyta</taxon>
        <taxon>Pelagophyceae</taxon>
        <taxon>Pelagomonadales</taxon>
        <taxon>Pelagomonadaceae</taxon>
        <taxon>Chrysophaeum</taxon>
    </lineage>
</organism>
<dbReference type="Proteomes" id="UP001230188">
    <property type="component" value="Unassembled WGS sequence"/>
</dbReference>
<keyword evidence="3 5" id="KW-1133">Transmembrane helix</keyword>
<evidence type="ECO:0008006" key="8">
    <source>
        <dbReference type="Google" id="ProtNLM"/>
    </source>
</evidence>
<feature type="transmembrane region" description="Helical" evidence="5">
    <location>
        <begin position="179"/>
        <end position="203"/>
    </location>
</feature>
<dbReference type="AlphaFoldDB" id="A0AAD7U6H0"/>
<feature type="transmembrane region" description="Helical" evidence="5">
    <location>
        <begin position="209"/>
        <end position="230"/>
    </location>
</feature>
<dbReference type="GO" id="GO:0016020">
    <property type="term" value="C:membrane"/>
    <property type="evidence" value="ECO:0007669"/>
    <property type="project" value="UniProtKB-SubCell"/>
</dbReference>
<evidence type="ECO:0000256" key="1">
    <source>
        <dbReference type="ARBA" id="ARBA00004141"/>
    </source>
</evidence>
<sequence length="338" mass="37008">MNGVHHTACPPSCRADEFWPAVIKTALAVVAATVFGLVLGSIQGRQSALEFFSGYIVEQSLSVDNLFVFVMLFEYFRVPSEYQQRVLTWGIVGAILMRGAMIVAGVAAVRRFRWMTLLFAGVLFLSSVKLLMESDDDDAELADNFVVRLSRRLVGATSEYDGDRFFTEDAKKRRRATPLFLTLVCVELSDVVFAVDSIPAVLGISTDPFVVYASNVFAIAGLRALYALVARAVDSMVYLKPAVCLVLLFISLKMILEYFHYALSTTFSLGVVLVILAGGVVLSVASKPPKRKSEPEQHHTIQSGATTMANVLHRRAAKAAAPPEAYSIENDLSQLPMV</sequence>
<keyword evidence="7" id="KW-1185">Reference proteome</keyword>
<evidence type="ECO:0000256" key="4">
    <source>
        <dbReference type="ARBA" id="ARBA00023136"/>
    </source>
</evidence>
<feature type="transmembrane region" description="Helical" evidence="5">
    <location>
        <begin position="262"/>
        <end position="285"/>
    </location>
</feature>
<dbReference type="PANTHER" id="PTHR30238">
    <property type="entry name" value="MEMBRANE BOUND PREDICTED REDOX MODULATOR"/>
    <property type="match status" value="1"/>
</dbReference>
<dbReference type="InterPro" id="IPR022369">
    <property type="entry name" value="Integral_membrane_TerC_rswitch"/>
</dbReference>
<feature type="transmembrane region" description="Helical" evidence="5">
    <location>
        <begin position="237"/>
        <end position="256"/>
    </location>
</feature>
<comment type="subcellular location">
    <subcellularLocation>
        <location evidence="1">Membrane</location>
        <topology evidence="1">Multi-pass membrane protein</topology>
    </subcellularLocation>
</comment>
<proteinExistence type="predicted"/>
<keyword evidence="2 5" id="KW-0812">Transmembrane</keyword>
<feature type="transmembrane region" description="Helical" evidence="5">
    <location>
        <begin position="86"/>
        <end position="108"/>
    </location>
</feature>
<dbReference type="EMBL" id="JAQMWT010000662">
    <property type="protein sequence ID" value="KAJ8598705.1"/>
    <property type="molecule type" value="Genomic_DNA"/>
</dbReference>
<evidence type="ECO:0000256" key="5">
    <source>
        <dbReference type="SAM" id="Phobius"/>
    </source>
</evidence>
<dbReference type="InterPro" id="IPR005496">
    <property type="entry name" value="Integral_membrane_TerC"/>
</dbReference>
<dbReference type="PANTHER" id="PTHR30238:SF0">
    <property type="entry name" value="THYLAKOID MEMBRANE PROTEIN TERC, CHLOROPLASTIC"/>
    <property type="match status" value="1"/>
</dbReference>
<evidence type="ECO:0000313" key="7">
    <source>
        <dbReference type="Proteomes" id="UP001230188"/>
    </source>
</evidence>
<evidence type="ECO:0000256" key="2">
    <source>
        <dbReference type="ARBA" id="ARBA00022692"/>
    </source>
</evidence>
<dbReference type="Pfam" id="PF03741">
    <property type="entry name" value="TerC"/>
    <property type="match status" value="1"/>
</dbReference>
<dbReference type="NCBIfam" id="TIGR03718">
    <property type="entry name" value="R_switched_Alx"/>
    <property type="match status" value="1"/>
</dbReference>